<evidence type="ECO:0000313" key="2">
    <source>
        <dbReference type="EMBL" id="KAF0023338.1"/>
    </source>
</evidence>
<feature type="compositionally biased region" description="Polar residues" evidence="1">
    <location>
        <begin position="112"/>
        <end position="121"/>
    </location>
</feature>
<evidence type="ECO:0000256" key="1">
    <source>
        <dbReference type="SAM" id="MobiDB-lite"/>
    </source>
</evidence>
<proteinExistence type="predicted"/>
<sequence>MDGQRSEDGDDIQDRGPQLNQAAVLTRRRISRAQHQSYLPGPQVHTRSAAPCAFSLCHTCYFRRFAAHLPVAAAAQLRSDIQAADRGDLLRRRRREEGGDDQGAGPVRTGSGRLQSLSSCTRTTRYSEDFWADLSE</sequence>
<reference evidence="2 3" key="1">
    <citation type="submission" date="2019-06" db="EMBL/GenBank/DDBJ databases">
        <title>Draft genomes of female and male turbot (Scophthalmus maximus).</title>
        <authorList>
            <person name="Xu H."/>
            <person name="Xu X.-W."/>
            <person name="Shao C."/>
            <person name="Chen S."/>
        </authorList>
    </citation>
    <scope>NUCLEOTIDE SEQUENCE [LARGE SCALE GENOMIC DNA]</scope>
    <source>
        <strain evidence="2">Ysfricsl-2016a</strain>
        <tissue evidence="2">Blood</tissue>
    </source>
</reference>
<feature type="region of interest" description="Disordered" evidence="1">
    <location>
        <begin position="1"/>
        <end position="21"/>
    </location>
</feature>
<feature type="region of interest" description="Disordered" evidence="1">
    <location>
        <begin position="84"/>
        <end position="121"/>
    </location>
</feature>
<gene>
    <name evidence="2" type="ORF">F2P81_023968</name>
</gene>
<accession>A0A6A4RTG1</accession>
<name>A0A6A4RTG1_SCOMX</name>
<organism evidence="2 3">
    <name type="scientific">Scophthalmus maximus</name>
    <name type="common">Turbot</name>
    <name type="synonym">Psetta maxima</name>
    <dbReference type="NCBI Taxonomy" id="52904"/>
    <lineage>
        <taxon>Eukaryota</taxon>
        <taxon>Metazoa</taxon>
        <taxon>Chordata</taxon>
        <taxon>Craniata</taxon>
        <taxon>Vertebrata</taxon>
        <taxon>Euteleostomi</taxon>
        <taxon>Actinopterygii</taxon>
        <taxon>Neopterygii</taxon>
        <taxon>Teleostei</taxon>
        <taxon>Neoteleostei</taxon>
        <taxon>Acanthomorphata</taxon>
        <taxon>Carangaria</taxon>
        <taxon>Pleuronectiformes</taxon>
        <taxon>Pleuronectoidei</taxon>
        <taxon>Scophthalmidae</taxon>
        <taxon>Scophthalmus</taxon>
    </lineage>
</organism>
<dbReference type="EMBL" id="VEVO01000022">
    <property type="protein sequence ID" value="KAF0023338.1"/>
    <property type="molecule type" value="Genomic_DNA"/>
</dbReference>
<evidence type="ECO:0000313" key="3">
    <source>
        <dbReference type="Proteomes" id="UP000438429"/>
    </source>
</evidence>
<comment type="caution">
    <text evidence="2">The sequence shown here is derived from an EMBL/GenBank/DDBJ whole genome shotgun (WGS) entry which is preliminary data.</text>
</comment>
<dbReference type="AlphaFoldDB" id="A0A6A4RTG1"/>
<protein>
    <submittedName>
        <fullName evidence="2">Uncharacterized protein</fullName>
    </submittedName>
</protein>
<dbReference type="Proteomes" id="UP000438429">
    <property type="component" value="Unassembled WGS sequence"/>
</dbReference>